<dbReference type="NCBIfam" id="TIGR01730">
    <property type="entry name" value="RND_mfp"/>
    <property type="match status" value="1"/>
</dbReference>
<keyword evidence="5" id="KW-0732">Signal</keyword>
<dbReference type="Gene3D" id="2.40.420.20">
    <property type="match status" value="1"/>
</dbReference>
<proteinExistence type="inferred from homology"/>
<protein>
    <submittedName>
        <fullName evidence="8">Efflux RND transporter periplasmic adaptor subunit</fullName>
    </submittedName>
</protein>
<organism evidence="8 9">
    <name type="scientific">Thermocoleostomius sinensis A174</name>
    <dbReference type="NCBI Taxonomy" id="2016057"/>
    <lineage>
        <taxon>Bacteria</taxon>
        <taxon>Bacillati</taxon>
        <taxon>Cyanobacteriota</taxon>
        <taxon>Cyanophyceae</taxon>
        <taxon>Oculatellales</taxon>
        <taxon>Oculatellaceae</taxon>
        <taxon>Thermocoleostomius</taxon>
    </lineage>
</organism>
<dbReference type="PROSITE" id="PS51257">
    <property type="entry name" value="PROKAR_LIPOPROTEIN"/>
    <property type="match status" value="1"/>
</dbReference>
<evidence type="ECO:0000256" key="1">
    <source>
        <dbReference type="ARBA" id="ARBA00004236"/>
    </source>
</evidence>
<dbReference type="Gene3D" id="1.10.287.470">
    <property type="entry name" value="Helix hairpin bin"/>
    <property type="match status" value="1"/>
</dbReference>
<gene>
    <name evidence="8" type="ORF">OXH18_25000</name>
</gene>
<keyword evidence="9" id="KW-1185">Reference proteome</keyword>
<dbReference type="PANTHER" id="PTHR30469:SF39">
    <property type="entry name" value="SLL0180 PROTEIN"/>
    <property type="match status" value="1"/>
</dbReference>
<dbReference type="KEGG" id="tsin:OXH18_25000"/>
<feature type="coiled-coil region" evidence="3">
    <location>
        <begin position="166"/>
        <end position="214"/>
    </location>
</feature>
<dbReference type="InterPro" id="IPR058625">
    <property type="entry name" value="MdtA-like_BSH"/>
</dbReference>
<dbReference type="RefSeq" id="WP_268610269.1">
    <property type="nucleotide sequence ID" value="NZ_CP113797.1"/>
</dbReference>
<feature type="region of interest" description="Disordered" evidence="4">
    <location>
        <begin position="408"/>
        <end position="427"/>
    </location>
</feature>
<comment type="similarity">
    <text evidence="2">Belongs to the membrane fusion protein (MFP) (TC 8.A.1) family.</text>
</comment>
<dbReference type="Gene3D" id="2.40.50.100">
    <property type="match status" value="2"/>
</dbReference>
<evidence type="ECO:0000256" key="5">
    <source>
        <dbReference type="SAM" id="SignalP"/>
    </source>
</evidence>
<sequence>MVKVPFSLSTRLIGAALIASVFTSACSNESATQEQGMPPSLVEVQQVETARVQESSEFVGALEAQERVQLRPETEGRIVSILAQPGQRVEAGTPILILKSDVNQAQVSGAAADVSAAQAAVNTARARVQAAIAERDRAAADVELQTTEYERTAQLAAEGAQSQQALDQATNRRNTAIAALRAAEDNVGVAQAELNQAQAQFDRAQADQAVARSNLSDTEINAPIAGVVGNIPVRVGDVVSTQDVLTSIIQNQVLDLNISVPIERADQLRVGLPVELVDNLGTPLVNGEISFVSPEVNTTDQAVLAKASFPNDGNLKDGQFVRARIIWESGPGILIPTSAVTRIAGQTFVYMAEPGEPSPDGQPQMIARQQPVSLGSIQGNNYQVLSGVEAGDQVITSGVLNLMDGAPIMTGPPGGPPGQPGLEQPPG</sequence>
<evidence type="ECO:0000256" key="4">
    <source>
        <dbReference type="SAM" id="MobiDB-lite"/>
    </source>
</evidence>
<feature type="chain" id="PRO_5038566061" evidence="5">
    <location>
        <begin position="28"/>
        <end position="427"/>
    </location>
</feature>
<feature type="compositionally biased region" description="Pro residues" evidence="4">
    <location>
        <begin position="413"/>
        <end position="427"/>
    </location>
</feature>
<feature type="signal peptide" evidence="5">
    <location>
        <begin position="1"/>
        <end position="27"/>
    </location>
</feature>
<dbReference type="Proteomes" id="UP001163152">
    <property type="component" value="Chromosome"/>
</dbReference>
<dbReference type="GO" id="GO:0015562">
    <property type="term" value="F:efflux transmembrane transporter activity"/>
    <property type="evidence" value="ECO:0007669"/>
    <property type="project" value="TreeGrafter"/>
</dbReference>
<reference evidence="8" key="1">
    <citation type="submission" date="2022-12" db="EMBL/GenBank/DDBJ databases">
        <title>Polyphasic identification of a Novel Hot-Spring Cyanobacterium Ocullathermofonsia sinensis gen nov. sp. nov. and Genomic Insights on its Adaptations to the Thermal Habitat.</title>
        <authorList>
            <person name="Daroch M."/>
            <person name="Tang J."/>
            <person name="Jiang Y."/>
        </authorList>
    </citation>
    <scope>NUCLEOTIDE SEQUENCE</scope>
    <source>
        <strain evidence="8">PKUAC-SCTA174</strain>
    </source>
</reference>
<evidence type="ECO:0000256" key="2">
    <source>
        <dbReference type="ARBA" id="ARBA00009477"/>
    </source>
</evidence>
<dbReference type="Pfam" id="PF25944">
    <property type="entry name" value="Beta-barrel_RND"/>
    <property type="match status" value="1"/>
</dbReference>
<evidence type="ECO:0000313" key="8">
    <source>
        <dbReference type="EMBL" id="WAL60381.1"/>
    </source>
</evidence>
<dbReference type="InterPro" id="IPR006143">
    <property type="entry name" value="RND_pump_MFP"/>
</dbReference>
<dbReference type="PANTHER" id="PTHR30469">
    <property type="entry name" value="MULTIDRUG RESISTANCE PROTEIN MDTA"/>
    <property type="match status" value="1"/>
</dbReference>
<dbReference type="SUPFAM" id="SSF111369">
    <property type="entry name" value="HlyD-like secretion proteins"/>
    <property type="match status" value="2"/>
</dbReference>
<dbReference type="Pfam" id="PF25917">
    <property type="entry name" value="BSH_RND"/>
    <property type="match status" value="1"/>
</dbReference>
<evidence type="ECO:0000259" key="7">
    <source>
        <dbReference type="Pfam" id="PF25944"/>
    </source>
</evidence>
<dbReference type="GO" id="GO:1990281">
    <property type="term" value="C:efflux pump complex"/>
    <property type="evidence" value="ECO:0007669"/>
    <property type="project" value="TreeGrafter"/>
</dbReference>
<comment type="subcellular location">
    <subcellularLocation>
        <location evidence="1">Cell membrane</location>
    </subcellularLocation>
</comment>
<dbReference type="EMBL" id="CP113797">
    <property type="protein sequence ID" value="WAL60381.1"/>
    <property type="molecule type" value="Genomic_DNA"/>
</dbReference>
<feature type="domain" description="Multidrug resistance protein MdtA-like barrel-sandwich hybrid" evidence="6">
    <location>
        <begin position="67"/>
        <end position="246"/>
    </location>
</feature>
<keyword evidence="3" id="KW-0175">Coiled coil</keyword>
<evidence type="ECO:0000256" key="3">
    <source>
        <dbReference type="SAM" id="Coils"/>
    </source>
</evidence>
<evidence type="ECO:0000259" key="6">
    <source>
        <dbReference type="Pfam" id="PF25917"/>
    </source>
</evidence>
<feature type="domain" description="Multidrug resistance protein MdtA-like beta-barrel" evidence="7">
    <location>
        <begin position="267"/>
        <end position="325"/>
    </location>
</feature>
<name>A0A9E8ZCK7_9CYAN</name>
<dbReference type="FunFam" id="2.40.420.20:FF:000007">
    <property type="entry name" value="HAE1 family efflux pump MFP component"/>
    <property type="match status" value="1"/>
</dbReference>
<dbReference type="InterPro" id="IPR058626">
    <property type="entry name" value="MdtA-like_b-barrel"/>
</dbReference>
<evidence type="ECO:0000313" key="9">
    <source>
        <dbReference type="Proteomes" id="UP001163152"/>
    </source>
</evidence>
<dbReference type="AlphaFoldDB" id="A0A9E8ZCK7"/>
<accession>A0A9E8ZCK7</accession>